<evidence type="ECO:0000256" key="1">
    <source>
        <dbReference type="SAM" id="MobiDB-lite"/>
    </source>
</evidence>
<dbReference type="Proteomes" id="UP000781958">
    <property type="component" value="Unassembled WGS sequence"/>
</dbReference>
<evidence type="ECO:0000313" key="4">
    <source>
        <dbReference type="EMBL" id="MBP2293426.1"/>
    </source>
</evidence>
<keyword evidence="2" id="KW-0732">Signal</keyword>
<reference evidence="4 5" key="1">
    <citation type="submission" date="2021-03" db="EMBL/GenBank/DDBJ databases">
        <title>Genomic Encyclopedia of Type Strains, Phase III (KMG-III): the genomes of soil and plant-associated and newly described type strains.</title>
        <authorList>
            <person name="Whitman W."/>
        </authorList>
    </citation>
    <scope>NUCLEOTIDE SEQUENCE [LARGE SCALE GENOMIC DNA]</scope>
    <source>
        <strain evidence="4 5">IMMIB AFH-6</strain>
    </source>
</reference>
<gene>
    <name evidence="4" type="ORF">J2851_003209</name>
</gene>
<sequence length="198" mass="21146">MTHTAAKLPALIGTVAIGLLLAAGPAAAQSSPEADPLNRPLADTKNTPQPASPGHEHESTPTTPDAAKAGRTKAPKDAYVYIGWPNNGEVVQGRFKVWFGLRNFGVAPAGVRKDNTGHHHLLVDVDLPPMDEPIPNDKNHIHFGKGQTETYVELPPGKHTLQLLMGDSEHIPHDPPVMSKKITITVRAGGDNTRVSAR</sequence>
<dbReference type="EMBL" id="JAGINP010000011">
    <property type="protein sequence ID" value="MBP2293426.1"/>
    <property type="molecule type" value="Genomic_DNA"/>
</dbReference>
<comment type="caution">
    <text evidence="4">The sequence shown here is derived from an EMBL/GenBank/DDBJ whole genome shotgun (WGS) entry which is preliminary data.</text>
</comment>
<proteinExistence type="predicted"/>
<feature type="signal peptide" evidence="2">
    <location>
        <begin position="1"/>
        <end position="28"/>
    </location>
</feature>
<protein>
    <recommendedName>
        <fullName evidence="3">DUF4399 domain-containing protein</fullName>
    </recommendedName>
</protein>
<feature type="region of interest" description="Disordered" evidence="1">
    <location>
        <begin position="29"/>
        <end position="72"/>
    </location>
</feature>
<dbReference type="RefSeq" id="WP_209767363.1">
    <property type="nucleotide sequence ID" value="NZ_JAGINP010000011.1"/>
</dbReference>
<dbReference type="InterPro" id="IPR025512">
    <property type="entry name" value="DUF4399"/>
</dbReference>
<organism evidence="4 5">
    <name type="scientific">Azospirillum rugosum</name>
    <dbReference type="NCBI Taxonomy" id="416170"/>
    <lineage>
        <taxon>Bacteria</taxon>
        <taxon>Pseudomonadati</taxon>
        <taxon>Pseudomonadota</taxon>
        <taxon>Alphaproteobacteria</taxon>
        <taxon>Rhodospirillales</taxon>
        <taxon>Azospirillaceae</taxon>
        <taxon>Azospirillum</taxon>
    </lineage>
</organism>
<dbReference type="Pfam" id="PF14347">
    <property type="entry name" value="DUF4399"/>
    <property type="match status" value="1"/>
</dbReference>
<evidence type="ECO:0000259" key="3">
    <source>
        <dbReference type="Pfam" id="PF14347"/>
    </source>
</evidence>
<feature type="domain" description="DUF4399" evidence="3">
    <location>
        <begin position="97"/>
        <end position="187"/>
    </location>
</feature>
<feature type="chain" id="PRO_5045875196" description="DUF4399 domain-containing protein" evidence="2">
    <location>
        <begin position="29"/>
        <end position="198"/>
    </location>
</feature>
<accession>A0ABS4SLJ4</accession>
<keyword evidence="5" id="KW-1185">Reference proteome</keyword>
<evidence type="ECO:0000313" key="5">
    <source>
        <dbReference type="Proteomes" id="UP000781958"/>
    </source>
</evidence>
<evidence type="ECO:0000256" key="2">
    <source>
        <dbReference type="SAM" id="SignalP"/>
    </source>
</evidence>
<name>A0ABS4SLJ4_9PROT</name>